<dbReference type="PANTHER" id="PTHR32134">
    <property type="entry name" value="FNIP REPEAT-CONTAINING PROTEIN"/>
    <property type="match status" value="1"/>
</dbReference>
<sequence length="952" mass="109190">MITNFTHAKAQLIYNRSNHVTLRSYQTQFQRISDSNRSCNLLICNAHYNLNKNYIKYCDYIIDISQMNKADNLSEKIPLNVKSVSIIDWKDNCIFNISDSSIRELDIKYRSNLKILAGSLPNTLENISIFTTFNANVLPSSIKTMIVDSADQEFIPGLFPQSLESLELVMYDKPLGEYSLPPNLKSLHLASSDRPSRIDVGHLPRSLETLKVDYDLVRRIRNLRMLSQFQSLTTIDGCSFEWIFLLPQSVTSLKIYNIILNNNYIEPGVIPSTITSLDFGETADFKLKPSSIPSSVRNLTIIGYRHRMEADVIPIGVKQLEMTLELDDFSVECIPNTVETLRIYSYNIQSKSLDFHSLSSIKKLSFFGDIKISIFPPNLESLRLIDNGELIYSSLPPTLKKLKLNRSNLVNDTLDDNSRHHQPKRLIMKVMHSYFKKNTLEDIPISVEIIKIDQNVELRSLTSKKLYNNRDRYLDYDRSRNFRLTSKKLYNNRDRYLVFNDLTYAQVQLIYNRSNHVTLRSYTKQFQQISDIQSCNLLICDHKANLNKKYIKLYDYIIDNSSICELELSTENNTKILSGSLPNTLETLCINNTFNANVLPNSVRTMTVDCEDQEFTTGLFPQSLESLELVLHENPLVEHCLPPNLKSLYLDSSYHETIIDLRHLPRSLETLEFDDNFDAQIENLSILSQFQRLTTIKGCHLEWLDSLPPSVTSLKFARIEIFSFDNLDNNYIEPGVIPSTITNLDFGEMGSYKLKPGSIPSSVINLSIPDYRHRLEAGVIPIGVKQLDITLEVGGLSVECIPNTMEKLTISSFRLQSKSLDFHELPLIKKLSIYGSIKIRRFPPSLESLTLIESNQILYSSLPPTLKKLRLESTNLVKGTLNDNSSHLHQPKRLILKVLHSYFYSFEFNKLEDIPVSVEIIRIDENVELRNSTENNLKILGSLPNTLEKITI</sequence>
<dbReference type="AlphaFoldDB" id="D3BTT5"/>
<organism evidence="1 2">
    <name type="scientific">Heterostelium pallidum (strain ATCC 26659 / Pp 5 / PN500)</name>
    <name type="common">Cellular slime mold</name>
    <name type="synonym">Polysphondylium pallidum</name>
    <dbReference type="NCBI Taxonomy" id="670386"/>
    <lineage>
        <taxon>Eukaryota</taxon>
        <taxon>Amoebozoa</taxon>
        <taxon>Evosea</taxon>
        <taxon>Eumycetozoa</taxon>
        <taxon>Dictyostelia</taxon>
        <taxon>Acytosteliales</taxon>
        <taxon>Acytosteliaceae</taxon>
        <taxon>Heterostelium</taxon>
    </lineage>
</organism>
<dbReference type="InterPro" id="IPR032675">
    <property type="entry name" value="LRR_dom_sf"/>
</dbReference>
<evidence type="ECO:0000313" key="2">
    <source>
        <dbReference type="Proteomes" id="UP000001396"/>
    </source>
</evidence>
<dbReference type="Proteomes" id="UP000001396">
    <property type="component" value="Unassembled WGS sequence"/>
</dbReference>
<comment type="caution">
    <text evidence="1">The sequence shown here is derived from an EMBL/GenBank/DDBJ whole genome shotgun (WGS) entry which is preliminary data.</text>
</comment>
<accession>D3BTT5</accession>
<evidence type="ECO:0000313" key="1">
    <source>
        <dbReference type="EMBL" id="EFA75121.1"/>
    </source>
</evidence>
<name>D3BTT5_HETP5</name>
<dbReference type="FunCoup" id="D3BTT5">
    <property type="interactions" value="60"/>
</dbReference>
<reference evidence="1 2" key="1">
    <citation type="journal article" date="2011" name="Genome Res.">
        <title>Phylogeny-wide analysis of social amoeba genomes highlights ancient origins for complex intercellular communication.</title>
        <authorList>
            <person name="Heidel A.J."/>
            <person name="Lawal H.M."/>
            <person name="Felder M."/>
            <person name="Schilde C."/>
            <person name="Helps N.R."/>
            <person name="Tunggal B."/>
            <person name="Rivero F."/>
            <person name="John U."/>
            <person name="Schleicher M."/>
            <person name="Eichinger L."/>
            <person name="Platzer M."/>
            <person name="Noegel A.A."/>
            <person name="Schaap P."/>
            <person name="Gloeckner G."/>
        </authorList>
    </citation>
    <scope>NUCLEOTIDE SEQUENCE [LARGE SCALE GENOMIC DNA]</scope>
    <source>
        <strain evidence="2">ATCC 26659 / Pp 5 / PN500</strain>
    </source>
</reference>
<dbReference type="OMA" id="QSWDRIQ"/>
<proteinExistence type="predicted"/>
<dbReference type="EMBL" id="ADBJ01000056">
    <property type="protein sequence ID" value="EFA75121.1"/>
    <property type="molecule type" value="Genomic_DNA"/>
</dbReference>
<dbReference type="InParanoid" id="D3BTT5"/>
<dbReference type="PANTHER" id="PTHR32134:SF92">
    <property type="entry name" value="FNIP REPEAT-CONTAINING PROTEIN"/>
    <property type="match status" value="1"/>
</dbReference>
<dbReference type="Gene3D" id="3.80.10.10">
    <property type="entry name" value="Ribonuclease Inhibitor"/>
    <property type="match status" value="1"/>
</dbReference>
<gene>
    <name evidence="1" type="ORF">PPL_11195</name>
</gene>
<dbReference type="STRING" id="670386.D3BTT5"/>
<dbReference type="GeneID" id="31366663"/>
<keyword evidence="2" id="KW-1185">Reference proteome</keyword>
<dbReference type="Pfam" id="PF05725">
    <property type="entry name" value="FNIP"/>
    <property type="match status" value="3"/>
</dbReference>
<protein>
    <submittedName>
        <fullName evidence="1">Uncharacterized protein</fullName>
    </submittedName>
</protein>
<dbReference type="InterPro" id="IPR051251">
    <property type="entry name" value="STK_FNIP-Repeat"/>
</dbReference>
<dbReference type="RefSeq" id="XP_020427255.1">
    <property type="nucleotide sequence ID" value="XM_020581952.1"/>
</dbReference>
<dbReference type="InterPro" id="IPR008615">
    <property type="entry name" value="FNIP"/>
</dbReference>